<sequence length="268" mass="29163">MARTDLEYPKRPFGTVKRYSPRASYALRTIHNIVNSVPILHVSFNSPDSPFPVILPMIGHMGSFARPSSDEGDVLDLYLHGYVSSRMMNTSRAAPADDNTPAGLPVSIAATHVDGLVLALTPNSHSMNYRSAVLFGHATVVEDTPEKLYAMELITDGVIRGRWPNTRLPPNGAEMSSTSVLKVTISTGSAKIRSGPPSDEKHDKENQEVVNRVWTGVVPMYQAFGDFIPGPYNKLDEVPKYLSSAVKDLNEIGQEQAVEAAGTTTPTK</sequence>
<dbReference type="EMBL" id="JAGSXJ010000018">
    <property type="protein sequence ID" value="KAH6682368.1"/>
    <property type="molecule type" value="Genomic_DNA"/>
</dbReference>
<dbReference type="PANTHER" id="PTHR34071">
    <property type="entry name" value="5-NITROIMIDAZOLE ANTIBIOTICS RESISTANCE PROTEIN, NIMA-FAMILY-RELATED PROTEIN-RELATED"/>
    <property type="match status" value="1"/>
</dbReference>
<dbReference type="Pfam" id="PF12900">
    <property type="entry name" value="Pyridox_ox_2"/>
    <property type="match status" value="1"/>
</dbReference>
<keyword evidence="2" id="KW-1185">Reference proteome</keyword>
<dbReference type="SUPFAM" id="SSF50475">
    <property type="entry name" value="FMN-binding split barrel"/>
    <property type="match status" value="1"/>
</dbReference>
<accession>A0A9P8V7W1</accession>
<gene>
    <name evidence="1" type="ORF">F5X68DRAFT_25556</name>
</gene>
<reference evidence="1" key="1">
    <citation type="journal article" date="2021" name="Nat. Commun.">
        <title>Genetic determinants of endophytism in the Arabidopsis root mycobiome.</title>
        <authorList>
            <person name="Mesny F."/>
            <person name="Miyauchi S."/>
            <person name="Thiergart T."/>
            <person name="Pickel B."/>
            <person name="Atanasova L."/>
            <person name="Karlsson M."/>
            <person name="Huettel B."/>
            <person name="Barry K.W."/>
            <person name="Haridas S."/>
            <person name="Chen C."/>
            <person name="Bauer D."/>
            <person name="Andreopoulos W."/>
            <person name="Pangilinan J."/>
            <person name="LaButti K."/>
            <person name="Riley R."/>
            <person name="Lipzen A."/>
            <person name="Clum A."/>
            <person name="Drula E."/>
            <person name="Henrissat B."/>
            <person name="Kohler A."/>
            <person name="Grigoriev I.V."/>
            <person name="Martin F.M."/>
            <person name="Hacquard S."/>
        </authorList>
    </citation>
    <scope>NUCLEOTIDE SEQUENCE</scope>
    <source>
        <strain evidence="1">MPI-SDFR-AT-0117</strain>
    </source>
</reference>
<dbReference type="PANTHER" id="PTHR34071:SF2">
    <property type="entry name" value="FLAVIN-NUCLEOTIDE-BINDING PROTEIN"/>
    <property type="match status" value="1"/>
</dbReference>
<proteinExistence type="predicted"/>
<name>A0A9P8V7W1_9PEZI</name>
<organism evidence="1 2">
    <name type="scientific">Plectosphaerella plurivora</name>
    <dbReference type="NCBI Taxonomy" id="936078"/>
    <lineage>
        <taxon>Eukaryota</taxon>
        <taxon>Fungi</taxon>
        <taxon>Dikarya</taxon>
        <taxon>Ascomycota</taxon>
        <taxon>Pezizomycotina</taxon>
        <taxon>Sordariomycetes</taxon>
        <taxon>Hypocreomycetidae</taxon>
        <taxon>Glomerellales</taxon>
        <taxon>Plectosphaerellaceae</taxon>
        <taxon>Plectosphaerella</taxon>
    </lineage>
</organism>
<dbReference type="InterPro" id="IPR012349">
    <property type="entry name" value="Split_barrel_FMN-bd"/>
</dbReference>
<comment type="caution">
    <text evidence="1">The sequence shown here is derived from an EMBL/GenBank/DDBJ whole genome shotgun (WGS) entry which is preliminary data.</text>
</comment>
<evidence type="ECO:0000313" key="2">
    <source>
        <dbReference type="Proteomes" id="UP000770015"/>
    </source>
</evidence>
<evidence type="ECO:0000313" key="1">
    <source>
        <dbReference type="EMBL" id="KAH6682368.1"/>
    </source>
</evidence>
<dbReference type="InterPro" id="IPR024747">
    <property type="entry name" value="Pyridox_Oxase-rel"/>
</dbReference>
<dbReference type="AlphaFoldDB" id="A0A9P8V7W1"/>
<dbReference type="OrthoDB" id="444432at2759"/>
<evidence type="ECO:0008006" key="3">
    <source>
        <dbReference type="Google" id="ProtNLM"/>
    </source>
</evidence>
<protein>
    <recommendedName>
        <fullName evidence="3">Flavin-nucleotide-binding protein</fullName>
    </recommendedName>
</protein>
<dbReference type="Gene3D" id="2.30.110.10">
    <property type="entry name" value="Electron Transport, Fmn-binding Protein, Chain A"/>
    <property type="match status" value="1"/>
</dbReference>
<dbReference type="Proteomes" id="UP000770015">
    <property type="component" value="Unassembled WGS sequence"/>
</dbReference>